<evidence type="ECO:0000313" key="3">
    <source>
        <dbReference type="Proteomes" id="UP001521150"/>
    </source>
</evidence>
<keyword evidence="1" id="KW-0472">Membrane</keyword>
<proteinExistence type="predicted"/>
<dbReference type="Proteomes" id="UP001521150">
    <property type="component" value="Unassembled WGS sequence"/>
</dbReference>
<sequence>MAVLPVLLGVLAMVVLRWLKPPGFELFAVFRTGGPVDVHAAPAVIHHAQWRLRRMDPARRATIIGTVPALLLLAAIAHIAIGEPASGMWFLSIDALPACLIPAIARDIKYRKNAERVHWHAVHVLGVPQWR</sequence>
<dbReference type="RefSeq" id="WP_233724371.1">
    <property type="nucleotide sequence ID" value="NZ_JAJVCN010000001.1"/>
</dbReference>
<name>A0ABS8Z7R0_9PSEU</name>
<feature type="transmembrane region" description="Helical" evidence="1">
    <location>
        <begin position="87"/>
        <end position="105"/>
    </location>
</feature>
<evidence type="ECO:0000313" key="2">
    <source>
        <dbReference type="EMBL" id="MCE7002830.1"/>
    </source>
</evidence>
<protein>
    <submittedName>
        <fullName evidence="2">Uncharacterized protein</fullName>
    </submittedName>
</protein>
<evidence type="ECO:0000256" key="1">
    <source>
        <dbReference type="SAM" id="Phobius"/>
    </source>
</evidence>
<keyword evidence="3" id="KW-1185">Reference proteome</keyword>
<keyword evidence="1" id="KW-1133">Transmembrane helix</keyword>
<organism evidence="2 3">
    <name type="scientific">Kibdelosporangium philippinense</name>
    <dbReference type="NCBI Taxonomy" id="211113"/>
    <lineage>
        <taxon>Bacteria</taxon>
        <taxon>Bacillati</taxon>
        <taxon>Actinomycetota</taxon>
        <taxon>Actinomycetes</taxon>
        <taxon>Pseudonocardiales</taxon>
        <taxon>Pseudonocardiaceae</taxon>
        <taxon>Kibdelosporangium</taxon>
    </lineage>
</organism>
<feature type="transmembrane region" description="Helical" evidence="1">
    <location>
        <begin position="61"/>
        <end position="81"/>
    </location>
</feature>
<accession>A0ABS8Z7R0</accession>
<reference evidence="2 3" key="1">
    <citation type="submission" date="2021-12" db="EMBL/GenBank/DDBJ databases">
        <title>Genome sequence of Kibdelosporangium philippinense ATCC 49844.</title>
        <authorList>
            <person name="Fedorov E.A."/>
            <person name="Omeragic M."/>
            <person name="Shalygina K.F."/>
            <person name="Maclea K.S."/>
        </authorList>
    </citation>
    <scope>NUCLEOTIDE SEQUENCE [LARGE SCALE GENOMIC DNA]</scope>
    <source>
        <strain evidence="2 3">ATCC 49844</strain>
    </source>
</reference>
<gene>
    <name evidence="2" type="ORF">LWC34_08300</name>
</gene>
<keyword evidence="1" id="KW-0812">Transmembrane</keyword>
<dbReference type="EMBL" id="JAJVCN010000001">
    <property type="protein sequence ID" value="MCE7002830.1"/>
    <property type="molecule type" value="Genomic_DNA"/>
</dbReference>
<comment type="caution">
    <text evidence="2">The sequence shown here is derived from an EMBL/GenBank/DDBJ whole genome shotgun (WGS) entry which is preliminary data.</text>
</comment>